<feature type="chain" id="PRO_5046432063" evidence="1">
    <location>
        <begin position="25"/>
        <end position="342"/>
    </location>
</feature>
<accession>A0ABU1N0S1</accession>
<protein>
    <submittedName>
        <fullName evidence="2">Uncharacterized protein</fullName>
    </submittedName>
</protein>
<comment type="caution">
    <text evidence="2">The sequence shown here is derived from an EMBL/GenBank/DDBJ whole genome shotgun (WGS) entry which is preliminary data.</text>
</comment>
<proteinExistence type="predicted"/>
<dbReference type="RefSeq" id="WP_310032354.1">
    <property type="nucleotide sequence ID" value="NZ_JAVDRL010000007.1"/>
</dbReference>
<feature type="signal peptide" evidence="1">
    <location>
        <begin position="1"/>
        <end position="24"/>
    </location>
</feature>
<keyword evidence="3" id="KW-1185">Reference proteome</keyword>
<evidence type="ECO:0000256" key="1">
    <source>
        <dbReference type="SAM" id="SignalP"/>
    </source>
</evidence>
<keyword evidence="1" id="KW-0732">Signal</keyword>
<evidence type="ECO:0000313" key="3">
    <source>
        <dbReference type="Proteomes" id="UP001262754"/>
    </source>
</evidence>
<dbReference type="Proteomes" id="UP001262754">
    <property type="component" value="Unassembled WGS sequence"/>
</dbReference>
<name>A0ABU1N0S1_9CAUL</name>
<evidence type="ECO:0000313" key="2">
    <source>
        <dbReference type="EMBL" id="MDR6532024.1"/>
    </source>
</evidence>
<sequence length="342" mass="34465">MKYPVLWATSALIAAVAVSGFAVARQERGAPGVTLARDVVAAASAFETYTRGAGTISAAFENGGGVAEALAKGAAYQPEQLDAGMIAYGAIAALQEEAFIDGVRQAARETPPEVLVERLEANPESVVEIAGVGAAASRAQAALLKRGAPLGVTGRAVKQAAYDVQHQDWSKGPIADNAGRLARIKAMSAAFFTPGDEDAGRLIQAATAPREAGGFGGEGGAAFTPVTVRAAALAALAVLGAAGDEDAAKLDVVMHDKKSGFCMKMAKLNLYQCLAVAGPHYEDVFCLGQHALIDTAQCVNDAAGGAAVPTATPAPAPRSLPGFMIPVAGASVAAMSPVPAGN</sequence>
<reference evidence="2 3" key="1">
    <citation type="submission" date="2023-07" db="EMBL/GenBank/DDBJ databases">
        <title>Sorghum-associated microbial communities from plants grown in Nebraska, USA.</title>
        <authorList>
            <person name="Schachtman D."/>
        </authorList>
    </citation>
    <scope>NUCLEOTIDE SEQUENCE [LARGE SCALE GENOMIC DNA]</scope>
    <source>
        <strain evidence="2 3">DS2154</strain>
    </source>
</reference>
<gene>
    <name evidence="2" type="ORF">J2800_002777</name>
</gene>
<organism evidence="2 3">
    <name type="scientific">Caulobacter rhizosphaerae</name>
    <dbReference type="NCBI Taxonomy" id="2010972"/>
    <lineage>
        <taxon>Bacteria</taxon>
        <taxon>Pseudomonadati</taxon>
        <taxon>Pseudomonadota</taxon>
        <taxon>Alphaproteobacteria</taxon>
        <taxon>Caulobacterales</taxon>
        <taxon>Caulobacteraceae</taxon>
        <taxon>Caulobacter</taxon>
    </lineage>
</organism>
<dbReference type="EMBL" id="JAVDRL010000007">
    <property type="protein sequence ID" value="MDR6532024.1"/>
    <property type="molecule type" value="Genomic_DNA"/>
</dbReference>